<sequence length="222" mass="25624">MEQFFGAIWRALATEVGRVVVGFLFTTILGGCLGYFFQWMTWRRQARLDMYRQRYADGALLLEQLSSIVDRRYFRLQRLIWAICDGAPAEKLAIRESEYFETVSEWNENLRSFHNRIRLLIGEKESLRFLDYADDNRGDNPESLHYRFVKAHRLVVAAKNNPKLSVSARLAVNQLNWSVSSFAYDITTLFVHRASSLELLVPASVDTAQSRAIQTGGKPDHK</sequence>
<dbReference type="OrthoDB" id="9984541at2"/>
<protein>
    <recommendedName>
        <fullName evidence="4">DUF4760 domain-containing protein</fullName>
    </recommendedName>
</protein>
<reference evidence="2 3" key="1">
    <citation type="submission" date="2014-07" db="EMBL/GenBank/DDBJ databases">
        <authorList>
            <person name="Lee K."/>
            <person name="Lim J.Y."/>
            <person name="Hwang I."/>
        </authorList>
    </citation>
    <scope>NUCLEOTIDE SEQUENCE [LARGE SCALE GENOMIC DNA]</scope>
    <source>
        <strain evidence="2 3">KL28</strain>
    </source>
</reference>
<dbReference type="RefSeq" id="WP_157687045.1">
    <property type="nucleotide sequence ID" value="NZ_CP009048.1"/>
</dbReference>
<evidence type="ECO:0000256" key="1">
    <source>
        <dbReference type="SAM" id="Phobius"/>
    </source>
</evidence>
<dbReference type="EMBL" id="CP009048">
    <property type="protein sequence ID" value="AIL62460.1"/>
    <property type="molecule type" value="Genomic_DNA"/>
</dbReference>
<keyword evidence="1" id="KW-0812">Transmembrane</keyword>
<accession>A0A077FCU7</accession>
<organism evidence="2 3">
    <name type="scientific">Pseudomonas alkylphenolica</name>
    <dbReference type="NCBI Taxonomy" id="237609"/>
    <lineage>
        <taxon>Bacteria</taxon>
        <taxon>Pseudomonadati</taxon>
        <taxon>Pseudomonadota</taxon>
        <taxon>Gammaproteobacteria</taxon>
        <taxon>Pseudomonadales</taxon>
        <taxon>Pseudomonadaceae</taxon>
        <taxon>Pseudomonas</taxon>
    </lineage>
</organism>
<dbReference type="HOGENOM" id="CLU_1244446_0_0_6"/>
<dbReference type="Proteomes" id="UP000028931">
    <property type="component" value="Chromosome"/>
</dbReference>
<keyword evidence="1" id="KW-1133">Transmembrane helix</keyword>
<dbReference type="KEGG" id="palk:PSAKL28_32980"/>
<evidence type="ECO:0000313" key="2">
    <source>
        <dbReference type="EMBL" id="AIL62460.1"/>
    </source>
</evidence>
<name>A0A077FCU7_9PSED</name>
<dbReference type="AlphaFoldDB" id="A0A077FCU7"/>
<keyword evidence="1" id="KW-0472">Membrane</keyword>
<proteinExistence type="predicted"/>
<evidence type="ECO:0008006" key="4">
    <source>
        <dbReference type="Google" id="ProtNLM"/>
    </source>
</evidence>
<gene>
    <name evidence="2" type="ORF">PSAKL28_32980</name>
</gene>
<evidence type="ECO:0000313" key="3">
    <source>
        <dbReference type="Proteomes" id="UP000028931"/>
    </source>
</evidence>
<feature type="transmembrane region" description="Helical" evidence="1">
    <location>
        <begin position="20"/>
        <end position="42"/>
    </location>
</feature>